<evidence type="ECO:0008006" key="3">
    <source>
        <dbReference type="Google" id="ProtNLM"/>
    </source>
</evidence>
<gene>
    <name evidence="1" type="ORF">GLOIN_2v1496559</name>
</gene>
<feature type="non-terminal residue" evidence="1">
    <location>
        <position position="1"/>
    </location>
</feature>
<proteinExistence type="predicted"/>
<keyword evidence="2" id="KW-1185">Reference proteome</keyword>
<organism evidence="1 2">
    <name type="scientific">Rhizophagus irregularis (strain DAOM 181602 / DAOM 197198 / MUCL 43194)</name>
    <name type="common">Arbuscular mycorrhizal fungus</name>
    <name type="synonym">Glomus intraradices</name>
    <dbReference type="NCBI Taxonomy" id="747089"/>
    <lineage>
        <taxon>Eukaryota</taxon>
        <taxon>Fungi</taxon>
        <taxon>Fungi incertae sedis</taxon>
        <taxon>Mucoromycota</taxon>
        <taxon>Glomeromycotina</taxon>
        <taxon>Glomeromycetes</taxon>
        <taxon>Glomerales</taxon>
        <taxon>Glomeraceae</taxon>
        <taxon>Rhizophagus</taxon>
    </lineage>
</organism>
<protein>
    <recommendedName>
        <fullName evidence="3">WGR domain-containing protein</fullName>
    </recommendedName>
</protein>
<reference evidence="1 2" key="1">
    <citation type="journal article" date="2013" name="Proc. Natl. Acad. Sci. U.S.A.">
        <title>Genome of an arbuscular mycorrhizal fungus provides insight into the oldest plant symbiosis.</title>
        <authorList>
            <person name="Tisserant E."/>
            <person name="Malbreil M."/>
            <person name="Kuo A."/>
            <person name="Kohler A."/>
            <person name="Symeonidi A."/>
            <person name="Balestrini R."/>
            <person name="Charron P."/>
            <person name="Duensing N."/>
            <person name="Frei Dit Frey N."/>
            <person name="Gianinazzi-Pearson V."/>
            <person name="Gilbert L.B."/>
            <person name="Handa Y."/>
            <person name="Herr J.R."/>
            <person name="Hijri M."/>
            <person name="Koul R."/>
            <person name="Kawaguchi M."/>
            <person name="Krajinski F."/>
            <person name="Lammers P.J."/>
            <person name="Masclaux F.G."/>
            <person name="Murat C."/>
            <person name="Morin E."/>
            <person name="Ndikumana S."/>
            <person name="Pagni M."/>
            <person name="Petitpierre D."/>
            <person name="Requena N."/>
            <person name="Rosikiewicz P."/>
            <person name="Riley R."/>
            <person name="Saito K."/>
            <person name="San Clemente H."/>
            <person name="Shapiro H."/>
            <person name="van Tuinen D."/>
            <person name="Becard G."/>
            <person name="Bonfante P."/>
            <person name="Paszkowski U."/>
            <person name="Shachar-Hill Y.Y."/>
            <person name="Tuskan G.A."/>
            <person name="Young P.W."/>
            <person name="Sanders I.R."/>
            <person name="Henrissat B."/>
            <person name="Rensing S.A."/>
            <person name="Grigoriev I.V."/>
            <person name="Corradi N."/>
            <person name="Roux C."/>
            <person name="Martin F."/>
        </authorList>
    </citation>
    <scope>NUCLEOTIDE SEQUENCE [LARGE SCALE GENOMIC DNA]</scope>
    <source>
        <strain evidence="1 2">DAOM 197198</strain>
    </source>
</reference>
<dbReference type="Proteomes" id="UP000018888">
    <property type="component" value="Unassembled WGS sequence"/>
</dbReference>
<sequence>KKRTRSDNNKSQNQKKLVYLESRQYRRFWQMRRVYKTTYIRTGSIGSKGMETSKEYETKRLAKESMTSMIASKKVSGY</sequence>
<feature type="non-terminal residue" evidence="1">
    <location>
        <position position="78"/>
    </location>
</feature>
<evidence type="ECO:0000313" key="2">
    <source>
        <dbReference type="Proteomes" id="UP000018888"/>
    </source>
</evidence>
<reference evidence="1 2" key="2">
    <citation type="journal article" date="2018" name="New Phytol.">
        <title>High intraspecific genome diversity in the model arbuscular mycorrhizal symbiont Rhizophagus irregularis.</title>
        <authorList>
            <person name="Chen E.C.H."/>
            <person name="Morin E."/>
            <person name="Beaudet D."/>
            <person name="Noel J."/>
            <person name="Yildirir G."/>
            <person name="Ndikumana S."/>
            <person name="Charron P."/>
            <person name="St-Onge C."/>
            <person name="Giorgi J."/>
            <person name="Kruger M."/>
            <person name="Marton T."/>
            <person name="Ropars J."/>
            <person name="Grigoriev I.V."/>
            <person name="Hainaut M."/>
            <person name="Henrissat B."/>
            <person name="Roux C."/>
            <person name="Martin F."/>
            <person name="Corradi N."/>
        </authorList>
    </citation>
    <scope>NUCLEOTIDE SEQUENCE [LARGE SCALE GENOMIC DNA]</scope>
    <source>
        <strain evidence="1 2">DAOM 197198</strain>
    </source>
</reference>
<name>A0A2P4QY68_RHIID</name>
<accession>A0A2P4QY68</accession>
<evidence type="ECO:0000313" key="1">
    <source>
        <dbReference type="EMBL" id="POG82599.1"/>
    </source>
</evidence>
<dbReference type="AlphaFoldDB" id="A0A2P4QY68"/>
<comment type="caution">
    <text evidence="1">The sequence shown here is derived from an EMBL/GenBank/DDBJ whole genome shotgun (WGS) entry which is preliminary data.</text>
</comment>
<dbReference type="VEuPathDB" id="FungiDB:RhiirFUN_006710"/>
<dbReference type="Gene3D" id="2.20.140.10">
    <property type="entry name" value="WGR domain"/>
    <property type="match status" value="1"/>
</dbReference>
<dbReference type="EMBL" id="AUPC02000004">
    <property type="protein sequence ID" value="POG82599.1"/>
    <property type="molecule type" value="Genomic_DNA"/>
</dbReference>